<evidence type="ECO:0000313" key="2">
    <source>
        <dbReference type="EMBL" id="KAJ7647882.1"/>
    </source>
</evidence>
<evidence type="ECO:0000313" key="3">
    <source>
        <dbReference type="Proteomes" id="UP001221142"/>
    </source>
</evidence>
<dbReference type="Proteomes" id="UP001221142">
    <property type="component" value="Unassembled WGS sequence"/>
</dbReference>
<sequence>MSSSRLYLATAPSSTSDGDHDQLSALGNSIRFKTLPPLRTALSESQRDLLDDIQDDFDDDFEAGEHVFHVDSRDRDGHSSFIDPRQLRLLVEQATSHTPDLIALWIQQSAMMQTPETAKNANLCRDVHNCLKAIPEATVPPTTYTPSEESKWRIRRREVGESLVKNLRKYDRYSDHLLRRPPRADEFYAALNKLHAFADKFFHLSRKLKASNEKLVLMELCESYEQMKLAQLEERKLRASVKADRAARKTEREMIRRQRRPP</sequence>
<proteinExistence type="predicted"/>
<feature type="compositionally biased region" description="Basic and acidic residues" evidence="1">
    <location>
        <begin position="240"/>
        <end position="256"/>
    </location>
</feature>
<organism evidence="2 3">
    <name type="scientific">Roridomyces roridus</name>
    <dbReference type="NCBI Taxonomy" id="1738132"/>
    <lineage>
        <taxon>Eukaryota</taxon>
        <taxon>Fungi</taxon>
        <taxon>Dikarya</taxon>
        <taxon>Basidiomycota</taxon>
        <taxon>Agaricomycotina</taxon>
        <taxon>Agaricomycetes</taxon>
        <taxon>Agaricomycetidae</taxon>
        <taxon>Agaricales</taxon>
        <taxon>Marasmiineae</taxon>
        <taxon>Mycenaceae</taxon>
        <taxon>Roridomyces</taxon>
    </lineage>
</organism>
<dbReference type="AlphaFoldDB" id="A0AAD7FX61"/>
<feature type="compositionally biased region" description="Polar residues" evidence="1">
    <location>
        <begin position="1"/>
        <end position="16"/>
    </location>
</feature>
<name>A0AAD7FX61_9AGAR</name>
<dbReference type="EMBL" id="JARKIF010000002">
    <property type="protein sequence ID" value="KAJ7647882.1"/>
    <property type="molecule type" value="Genomic_DNA"/>
</dbReference>
<gene>
    <name evidence="2" type="ORF">FB45DRAFT_894671</name>
</gene>
<protein>
    <submittedName>
        <fullName evidence="2">Uncharacterized protein</fullName>
    </submittedName>
</protein>
<accession>A0AAD7FX61</accession>
<comment type="caution">
    <text evidence="2">The sequence shown here is derived from an EMBL/GenBank/DDBJ whole genome shotgun (WGS) entry which is preliminary data.</text>
</comment>
<feature type="region of interest" description="Disordered" evidence="1">
    <location>
        <begin position="1"/>
        <end position="21"/>
    </location>
</feature>
<evidence type="ECO:0000256" key="1">
    <source>
        <dbReference type="SAM" id="MobiDB-lite"/>
    </source>
</evidence>
<reference evidence="2" key="1">
    <citation type="submission" date="2023-03" db="EMBL/GenBank/DDBJ databases">
        <title>Massive genome expansion in bonnet fungi (Mycena s.s.) driven by repeated elements and novel gene families across ecological guilds.</title>
        <authorList>
            <consortium name="Lawrence Berkeley National Laboratory"/>
            <person name="Harder C.B."/>
            <person name="Miyauchi S."/>
            <person name="Viragh M."/>
            <person name="Kuo A."/>
            <person name="Thoen E."/>
            <person name="Andreopoulos B."/>
            <person name="Lu D."/>
            <person name="Skrede I."/>
            <person name="Drula E."/>
            <person name="Henrissat B."/>
            <person name="Morin E."/>
            <person name="Kohler A."/>
            <person name="Barry K."/>
            <person name="LaButti K."/>
            <person name="Morin E."/>
            <person name="Salamov A."/>
            <person name="Lipzen A."/>
            <person name="Mereny Z."/>
            <person name="Hegedus B."/>
            <person name="Baldrian P."/>
            <person name="Stursova M."/>
            <person name="Weitz H."/>
            <person name="Taylor A."/>
            <person name="Grigoriev I.V."/>
            <person name="Nagy L.G."/>
            <person name="Martin F."/>
            <person name="Kauserud H."/>
        </authorList>
    </citation>
    <scope>NUCLEOTIDE SEQUENCE</scope>
    <source>
        <strain evidence="2">9284</strain>
    </source>
</reference>
<feature type="region of interest" description="Disordered" evidence="1">
    <location>
        <begin position="240"/>
        <end position="262"/>
    </location>
</feature>
<keyword evidence="3" id="KW-1185">Reference proteome</keyword>